<feature type="non-terminal residue" evidence="10">
    <location>
        <position position="121"/>
    </location>
</feature>
<dbReference type="PANTHER" id="PTHR33562">
    <property type="entry name" value="ATILLA, ISOFORM B-RELATED-RELATED"/>
    <property type="match status" value="1"/>
</dbReference>
<comment type="subcellular location">
    <subcellularLocation>
        <location evidence="1">Membrane</location>
        <topology evidence="1">Lipid-anchor</topology>
        <topology evidence="1">GPI-anchor</topology>
    </subcellularLocation>
</comment>
<dbReference type="PANTHER" id="PTHR33562:SF18">
    <property type="entry name" value="BOUDIN-RELATED"/>
    <property type="match status" value="1"/>
</dbReference>
<feature type="signal peptide" evidence="9">
    <location>
        <begin position="1"/>
        <end position="19"/>
    </location>
</feature>
<evidence type="ECO:0000256" key="3">
    <source>
        <dbReference type="ARBA" id="ARBA00022692"/>
    </source>
</evidence>
<keyword evidence="3" id="KW-0812">Transmembrane</keyword>
<evidence type="ECO:0000256" key="1">
    <source>
        <dbReference type="ARBA" id="ARBA00004589"/>
    </source>
</evidence>
<keyword evidence="7" id="KW-0325">Glycoprotein</keyword>
<evidence type="ECO:0000256" key="2">
    <source>
        <dbReference type="ARBA" id="ARBA00022622"/>
    </source>
</evidence>
<keyword evidence="5" id="KW-1133">Transmembrane helix</keyword>
<keyword evidence="4 9" id="KW-0732">Signal</keyword>
<proteinExistence type="predicted"/>
<dbReference type="Pfam" id="PF17064">
    <property type="entry name" value="QVR"/>
    <property type="match status" value="1"/>
</dbReference>
<evidence type="ECO:0000256" key="4">
    <source>
        <dbReference type="ARBA" id="ARBA00022729"/>
    </source>
</evidence>
<dbReference type="AlphaFoldDB" id="A0A0C5B4Z5"/>
<feature type="non-terminal residue" evidence="10">
    <location>
        <position position="1"/>
    </location>
</feature>
<dbReference type="GO" id="GO:0032222">
    <property type="term" value="P:regulation of synaptic transmission, cholinergic"/>
    <property type="evidence" value="ECO:0007669"/>
    <property type="project" value="InterPro"/>
</dbReference>
<accession>A0A0C5B4Z5</accession>
<reference evidence="10" key="1">
    <citation type="submission" date="2014-10" db="EMBL/GenBank/DDBJ databases">
        <title>Multi-species analysis of the evolution of transcriptional regulation in an expanding gene family.</title>
        <authorList>
            <person name="Tanaka K."/>
            <person name="Hazbun A."/>
            <person name="Diekmann Y."/>
            <person name="Hijazi A."/>
            <person name="Vreede B."/>
            <person name="Roch F."/>
            <person name="Sucena E."/>
        </authorList>
    </citation>
    <scope>NUCLEOTIDE SEQUENCE</scope>
</reference>
<protein>
    <submittedName>
        <fullName evidence="10">CG9336-like protein 2 protein</fullName>
    </submittedName>
</protein>
<keyword evidence="8" id="KW-0449">Lipoprotein</keyword>
<evidence type="ECO:0000313" key="10">
    <source>
        <dbReference type="EMBL" id="AJL35194.1"/>
    </source>
</evidence>
<dbReference type="GO" id="GO:0030431">
    <property type="term" value="P:sleep"/>
    <property type="evidence" value="ECO:0007669"/>
    <property type="project" value="InterPro"/>
</dbReference>
<dbReference type="InterPro" id="IPR031424">
    <property type="entry name" value="QVR-like"/>
</dbReference>
<evidence type="ECO:0000256" key="5">
    <source>
        <dbReference type="ARBA" id="ARBA00022989"/>
    </source>
</evidence>
<name>A0A0C5B4Z5_MEGAB</name>
<dbReference type="GO" id="GO:0098552">
    <property type="term" value="C:side of membrane"/>
    <property type="evidence" value="ECO:0007669"/>
    <property type="project" value="UniProtKB-KW"/>
</dbReference>
<keyword evidence="2" id="KW-0336">GPI-anchor</keyword>
<evidence type="ECO:0000256" key="8">
    <source>
        <dbReference type="ARBA" id="ARBA00023288"/>
    </source>
</evidence>
<sequence>IQVFFLIGVIAGFVTTAFALHCYECDSGLQGDCGENFDPESAKIIDCSTVKVPRFLYSFHSMKNDTGCRNIVIEHENEKRFVRSCYIWVGNVTVTGCADIKSTLDDMQLLSCNICRDNLCN</sequence>
<dbReference type="EMBL" id="KM974264">
    <property type="protein sequence ID" value="AJL35194.1"/>
    <property type="molecule type" value="Genomic_DNA"/>
</dbReference>
<evidence type="ECO:0000256" key="7">
    <source>
        <dbReference type="ARBA" id="ARBA00023180"/>
    </source>
</evidence>
<organism evidence="10">
    <name type="scientific">Megaselia abdita</name>
    <name type="common">Humpbacked fly</name>
    <dbReference type="NCBI Taxonomy" id="88686"/>
    <lineage>
        <taxon>Eukaryota</taxon>
        <taxon>Metazoa</taxon>
        <taxon>Ecdysozoa</taxon>
        <taxon>Arthropoda</taxon>
        <taxon>Hexapoda</taxon>
        <taxon>Insecta</taxon>
        <taxon>Pterygota</taxon>
        <taxon>Neoptera</taxon>
        <taxon>Endopterygota</taxon>
        <taxon>Diptera</taxon>
        <taxon>Brachycera</taxon>
        <taxon>Muscomorpha</taxon>
        <taxon>Platypezoidea</taxon>
        <taxon>Phoridae</taxon>
        <taxon>Megaseliini</taxon>
        <taxon>Megaselia</taxon>
    </lineage>
</organism>
<feature type="chain" id="PRO_5002174774" evidence="9">
    <location>
        <begin position="20"/>
        <end position="121"/>
    </location>
</feature>
<evidence type="ECO:0000256" key="9">
    <source>
        <dbReference type="SAM" id="SignalP"/>
    </source>
</evidence>
<dbReference type="InterPro" id="IPR050975">
    <property type="entry name" value="Sleep_regulator"/>
</dbReference>
<keyword evidence="6" id="KW-0472">Membrane</keyword>
<evidence type="ECO:0000256" key="6">
    <source>
        <dbReference type="ARBA" id="ARBA00023136"/>
    </source>
</evidence>